<dbReference type="Pfam" id="PF12732">
    <property type="entry name" value="YtxH"/>
    <property type="match status" value="1"/>
</dbReference>
<dbReference type="Proteomes" id="UP000321363">
    <property type="component" value="Unassembled WGS sequence"/>
</dbReference>
<dbReference type="InterPro" id="IPR024623">
    <property type="entry name" value="YtxH"/>
</dbReference>
<accession>A0A5C6VXM8</accession>
<reference evidence="3 4" key="1">
    <citation type="journal article" date="2005" name="Int. J. Syst. Evol. Microbiol.">
        <title>Bacillus litoralis sp. nov., isolated from a tidal flat of the Yellow Sea in Korea.</title>
        <authorList>
            <person name="Yoon J.H."/>
            <person name="Oh T.K."/>
        </authorList>
    </citation>
    <scope>NUCLEOTIDE SEQUENCE [LARGE SCALE GENOMIC DNA]</scope>
    <source>
        <strain evidence="3 4">SW-211</strain>
    </source>
</reference>
<evidence type="ECO:0000256" key="2">
    <source>
        <dbReference type="SAM" id="Phobius"/>
    </source>
</evidence>
<dbReference type="EMBL" id="VOQF01000008">
    <property type="protein sequence ID" value="TXC89713.1"/>
    <property type="molecule type" value="Genomic_DNA"/>
</dbReference>
<dbReference type="SUPFAM" id="SSF47162">
    <property type="entry name" value="Apolipoprotein"/>
    <property type="match status" value="1"/>
</dbReference>
<name>A0A5C6VXM8_9BACI</name>
<feature type="transmembrane region" description="Helical" evidence="2">
    <location>
        <begin position="6"/>
        <end position="26"/>
    </location>
</feature>
<dbReference type="AlphaFoldDB" id="A0A5C6VXM8"/>
<feature type="coiled-coil region" evidence="1">
    <location>
        <begin position="41"/>
        <end position="68"/>
    </location>
</feature>
<dbReference type="InterPro" id="IPR052928">
    <property type="entry name" value="Desiccation-related_membrane"/>
</dbReference>
<dbReference type="PANTHER" id="PTHR35792">
    <property type="entry name" value="GENERAL STRESS PROTEIN"/>
    <property type="match status" value="1"/>
</dbReference>
<organism evidence="3 4">
    <name type="scientific">Metabacillus litoralis</name>
    <dbReference type="NCBI Taxonomy" id="152268"/>
    <lineage>
        <taxon>Bacteria</taxon>
        <taxon>Bacillati</taxon>
        <taxon>Bacillota</taxon>
        <taxon>Bacilli</taxon>
        <taxon>Bacillales</taxon>
        <taxon>Bacillaceae</taxon>
        <taxon>Metabacillus</taxon>
    </lineage>
</organism>
<proteinExistence type="predicted"/>
<keyword evidence="2" id="KW-0472">Membrane</keyword>
<evidence type="ECO:0000313" key="4">
    <source>
        <dbReference type="Proteomes" id="UP000321363"/>
    </source>
</evidence>
<dbReference type="PANTHER" id="PTHR35792:SF3">
    <property type="entry name" value="IG HYPOTHETICAL 17707"/>
    <property type="match status" value="1"/>
</dbReference>
<protein>
    <submittedName>
        <fullName evidence="3">YtxH domain-containing protein</fullName>
    </submittedName>
</protein>
<dbReference type="OrthoDB" id="2692215at2"/>
<keyword evidence="1" id="KW-0175">Coiled coil</keyword>
<keyword evidence="4" id="KW-1185">Reference proteome</keyword>
<keyword evidence="2" id="KW-1133">Transmembrane helix</keyword>
<dbReference type="Gene3D" id="6.10.250.2560">
    <property type="match status" value="1"/>
</dbReference>
<keyword evidence="2" id="KW-0812">Transmembrane</keyword>
<comment type="caution">
    <text evidence="3">The sequence shown here is derived from an EMBL/GenBank/DDBJ whole genome shotgun (WGS) entry which is preliminary data.</text>
</comment>
<gene>
    <name evidence="3" type="ORF">FS935_15190</name>
</gene>
<evidence type="ECO:0000256" key="1">
    <source>
        <dbReference type="SAM" id="Coils"/>
    </source>
</evidence>
<evidence type="ECO:0000313" key="3">
    <source>
        <dbReference type="EMBL" id="TXC89713.1"/>
    </source>
</evidence>
<dbReference type="RefSeq" id="WP_146949511.1">
    <property type="nucleotide sequence ID" value="NZ_VOQF01000008.1"/>
</dbReference>
<sequence>MSKNNALFYGLVVGGIIGGITTLLSTPSSGKELRGKINLSREQIEDILKQLKIESKALKEQIVKTTQEGTEIVKEVSADLKKSINQFQHDIEPHKKDLQKEIEEIEKKIKQLENTLQ</sequence>